<sequence length="71" mass="7383">MVTGQMPGDGDGDGDIALEDRRSPQAYPSDHAPGLIRVAPQQASVKLISSAQVTQCSSPPSGPGRAPRSRR</sequence>
<dbReference type="EMBL" id="BMVF01000003">
    <property type="protein sequence ID" value="GHD86119.1"/>
    <property type="molecule type" value="Genomic_DNA"/>
</dbReference>
<evidence type="ECO:0000313" key="3">
    <source>
        <dbReference type="Proteomes" id="UP000608955"/>
    </source>
</evidence>
<reference evidence="2" key="1">
    <citation type="journal article" date="2014" name="Int. J. Syst. Evol. Microbiol.">
        <title>Complete genome sequence of Corynebacterium casei LMG S-19264T (=DSM 44701T), isolated from a smear-ripened cheese.</title>
        <authorList>
            <consortium name="US DOE Joint Genome Institute (JGI-PGF)"/>
            <person name="Walter F."/>
            <person name="Albersmeier A."/>
            <person name="Kalinowski J."/>
            <person name="Ruckert C."/>
        </authorList>
    </citation>
    <scope>NUCLEOTIDE SEQUENCE</scope>
    <source>
        <strain evidence="2">JCM 4654</strain>
    </source>
</reference>
<feature type="compositionally biased region" description="Low complexity" evidence="1">
    <location>
        <begin position="57"/>
        <end position="71"/>
    </location>
</feature>
<organism evidence="2 3">
    <name type="scientific">Streptomyces naganishii JCM 4654</name>
    <dbReference type="NCBI Taxonomy" id="1306179"/>
    <lineage>
        <taxon>Bacteria</taxon>
        <taxon>Bacillati</taxon>
        <taxon>Actinomycetota</taxon>
        <taxon>Actinomycetes</taxon>
        <taxon>Kitasatosporales</taxon>
        <taxon>Streptomycetaceae</taxon>
        <taxon>Streptomyces</taxon>
    </lineage>
</organism>
<evidence type="ECO:0000313" key="2">
    <source>
        <dbReference type="EMBL" id="GHD86119.1"/>
    </source>
</evidence>
<gene>
    <name evidence="2" type="ORF">GCM10010508_12900</name>
</gene>
<comment type="caution">
    <text evidence="2">The sequence shown here is derived from an EMBL/GenBank/DDBJ whole genome shotgun (WGS) entry which is preliminary data.</text>
</comment>
<protein>
    <submittedName>
        <fullName evidence="2">Uncharacterized protein</fullName>
    </submittedName>
</protein>
<accession>A0A919CVB7</accession>
<dbReference type="AlphaFoldDB" id="A0A919CVB7"/>
<name>A0A919CVB7_9ACTN</name>
<evidence type="ECO:0000256" key="1">
    <source>
        <dbReference type="SAM" id="MobiDB-lite"/>
    </source>
</evidence>
<reference evidence="2" key="2">
    <citation type="submission" date="2020-09" db="EMBL/GenBank/DDBJ databases">
        <authorList>
            <person name="Sun Q."/>
            <person name="Ohkuma M."/>
        </authorList>
    </citation>
    <scope>NUCLEOTIDE SEQUENCE</scope>
    <source>
        <strain evidence="2">JCM 4654</strain>
    </source>
</reference>
<keyword evidence="3" id="KW-1185">Reference proteome</keyword>
<feature type="region of interest" description="Disordered" evidence="1">
    <location>
        <begin position="49"/>
        <end position="71"/>
    </location>
</feature>
<proteinExistence type="predicted"/>
<dbReference type="Proteomes" id="UP000608955">
    <property type="component" value="Unassembled WGS sequence"/>
</dbReference>
<feature type="region of interest" description="Disordered" evidence="1">
    <location>
        <begin position="1"/>
        <end position="33"/>
    </location>
</feature>